<reference evidence="5" key="1">
    <citation type="submission" date="2016-11" db="EMBL/GenBank/DDBJ databases">
        <authorList>
            <person name="Varghese N."/>
            <person name="Submissions S."/>
        </authorList>
    </citation>
    <scope>NUCLEOTIDE SEQUENCE [LARGE SCALE GENOMIC DNA]</scope>
    <source>
        <strain evidence="5">DSM 22638</strain>
    </source>
</reference>
<accession>A0A1M5M0W4</accession>
<dbReference type="InterPro" id="IPR013517">
    <property type="entry name" value="FG-GAP"/>
</dbReference>
<sequence length="1114" mass="125262">MKKKSTFRLLGALIPLLMVLCSCMPKKQESSFLFHNLDSDWTNIHFKNTIVENGLTNSFLYEYVYNGGGVAVGDLNNDGLEDIYFTSNLSKNHLYLNQGQLQFEDITAESGTAGNKGWTTGTNMIDINNDGLLDIYICKSGPYKRKALLQNELYINQGPNEDGVPTFKEEAEKFGLADAGNSIQSAFIDYDLDGDLDMYLMNHNPQTFGMGNTESLSPLGDQFYENNNGKYVNVTRKVGIYSNAISYGLGIGVGDLNKDGWPDIYVSNDYDEPDYMYINQKDGSFKEVAKQALNHMSNFSMGNDIADFDNDGYLDILTLDMVSEDNYGMKTSMASMNPEKFQNNVQAGKHYQYMYNTLQKHSSHVDSNGIPFFSEVAQKTGISNTDWSWAPLMADFDNDGLKDVFISNGIKRDFRNKDFFAKMKEYMNQHQDALSNPEKITYLINSTPHRPYQNYFYKNTGGLAFENATNLWLQDSITTYSNGAAYADLDNDGDLDVVVNNVDEKASILENNSNRLLENNYIKLRFKGPKANSMGIGAKVKVYTQGELQEYTNYSVRGYQSSVPPNLTIGLGMADQIDSLFVYWSKDEVQLVENPQINIDNIISYDQKAIINKKKIQDSEKLFQVAHVVEGISHLENYYDDYEKQVLLPHKLSKFGPALAVADINGDNKEDFFLGQSTGTPSSLYVQLPNGSFKEHQVFHDSAIFEDVDAQFFDYDNDGDQDLIVASGGNEFEQGSPNYADRLYENRGGRFYLRSDLMPQIHSSSSRIKVSDFDRDGFMDVFIGGRFVPHDYPSPASSHLLKNDKGKFVDVTNEIAPELNAIGLVTDGVWMDYDQDKDLDLCLVGEWMGPTFFENQNGKFKKRDLPVTEILSGWYYAIESMDIDNDGDEDLILGNLGQNYKYKASKDEPFEVYYHDFDTNGSKDLVLGYYNFGELFPVRGRECSSQQMPSIKKITPTYDLFGKSTISDIYGHENLSEALHLTAYNFKSGVLLNNGNMDFEFIAFPEMAQLSSINAILGHDFDEDGKIDLIIGGNLFSSEIETPRNDAGYGLVLKNLGKGQFTSLNANKTGLFVPTDLKNLSFIEISGTMHLLAGNNDDALQSFSIKQKRPNSNL</sequence>
<feature type="signal peptide" evidence="2">
    <location>
        <begin position="1"/>
        <end position="27"/>
    </location>
</feature>
<keyword evidence="1 2" id="KW-0732">Signal</keyword>
<dbReference type="Pfam" id="PF13517">
    <property type="entry name" value="FG-GAP_3"/>
    <property type="match status" value="5"/>
</dbReference>
<dbReference type="OrthoDB" id="9816120at2"/>
<organism evidence="4 5">
    <name type="scientific">Flagellimonas flava</name>
    <dbReference type="NCBI Taxonomy" id="570519"/>
    <lineage>
        <taxon>Bacteria</taxon>
        <taxon>Pseudomonadati</taxon>
        <taxon>Bacteroidota</taxon>
        <taxon>Flavobacteriia</taxon>
        <taxon>Flavobacteriales</taxon>
        <taxon>Flavobacteriaceae</taxon>
        <taxon>Flagellimonas</taxon>
    </lineage>
</organism>
<dbReference type="RefSeq" id="WP_073179464.1">
    <property type="nucleotide sequence ID" value="NZ_FQWL01000003.1"/>
</dbReference>
<dbReference type="Proteomes" id="UP000184532">
    <property type="component" value="Unassembled WGS sequence"/>
</dbReference>
<dbReference type="InterPro" id="IPR027039">
    <property type="entry name" value="Crtac1"/>
</dbReference>
<proteinExistence type="predicted"/>
<dbReference type="Gene3D" id="2.130.10.130">
    <property type="entry name" value="Integrin alpha, N-terminal"/>
    <property type="match status" value="3"/>
</dbReference>
<protein>
    <submittedName>
        <fullName evidence="4">Repeat domain-containing protein</fullName>
    </submittedName>
</protein>
<dbReference type="PROSITE" id="PS51257">
    <property type="entry name" value="PROKAR_LIPOPROTEIN"/>
    <property type="match status" value="1"/>
</dbReference>
<dbReference type="SUPFAM" id="SSF69318">
    <property type="entry name" value="Integrin alpha N-terminal domain"/>
    <property type="match status" value="3"/>
</dbReference>
<dbReference type="InterPro" id="IPR028994">
    <property type="entry name" value="Integrin_alpha_N"/>
</dbReference>
<evidence type="ECO:0000313" key="4">
    <source>
        <dbReference type="EMBL" id="SHG70994.1"/>
    </source>
</evidence>
<evidence type="ECO:0000256" key="2">
    <source>
        <dbReference type="SAM" id="SignalP"/>
    </source>
</evidence>
<gene>
    <name evidence="4" type="ORF">SAMN04488116_2207</name>
</gene>
<dbReference type="Pfam" id="PF07593">
    <property type="entry name" value="UnbV_ASPIC"/>
    <property type="match status" value="1"/>
</dbReference>
<dbReference type="STRING" id="570519.SAMN04488116_2207"/>
<evidence type="ECO:0000256" key="1">
    <source>
        <dbReference type="ARBA" id="ARBA00022729"/>
    </source>
</evidence>
<dbReference type="InterPro" id="IPR011519">
    <property type="entry name" value="UnbV_ASPIC"/>
</dbReference>
<dbReference type="PANTHER" id="PTHR16026:SF0">
    <property type="entry name" value="CARTILAGE ACIDIC PROTEIN 1"/>
    <property type="match status" value="1"/>
</dbReference>
<keyword evidence="5" id="KW-1185">Reference proteome</keyword>
<evidence type="ECO:0000259" key="3">
    <source>
        <dbReference type="Pfam" id="PF07593"/>
    </source>
</evidence>
<feature type="chain" id="PRO_5012093048" evidence="2">
    <location>
        <begin position="28"/>
        <end position="1114"/>
    </location>
</feature>
<dbReference type="EMBL" id="FQWL01000003">
    <property type="protein sequence ID" value="SHG70994.1"/>
    <property type="molecule type" value="Genomic_DNA"/>
</dbReference>
<feature type="domain" description="ASPIC/UnbV" evidence="3">
    <location>
        <begin position="535"/>
        <end position="598"/>
    </location>
</feature>
<evidence type="ECO:0000313" key="5">
    <source>
        <dbReference type="Proteomes" id="UP000184532"/>
    </source>
</evidence>
<dbReference type="AlphaFoldDB" id="A0A1M5M0W4"/>
<dbReference type="PANTHER" id="PTHR16026">
    <property type="entry name" value="CARTILAGE ACIDIC PROTEIN 1"/>
    <property type="match status" value="1"/>
</dbReference>
<name>A0A1M5M0W4_9FLAO</name>